<evidence type="ECO:0000256" key="9">
    <source>
        <dbReference type="ARBA" id="ARBA00023286"/>
    </source>
</evidence>
<sequence>MIVYVIIKSHINTSWRTHFQIDVYLPLVVTSNLAAFFTVKNSQHGINNLEDVIRSSYKVGILEKTFIEDFFEASEHDQHRKIWHQIQAGNSKFKNTSQAVQWVRETEESLFINEDPILSLANQPPCDLLSVPGLSTVRGYGLAFQAGSPNVSEFSLAILRLNEQGFLGKLTRKWWDNTNNCPVEQTTSE</sequence>
<evidence type="ECO:0000256" key="1">
    <source>
        <dbReference type="ARBA" id="ARBA00004141"/>
    </source>
</evidence>
<evidence type="ECO:0000313" key="13">
    <source>
        <dbReference type="Proteomes" id="UP001249851"/>
    </source>
</evidence>
<evidence type="ECO:0000256" key="10">
    <source>
        <dbReference type="ARBA" id="ARBA00023303"/>
    </source>
</evidence>
<keyword evidence="9" id="KW-1071">Ligand-gated ion channel</keyword>
<protein>
    <submittedName>
        <fullName evidence="12">Glutamate receptor 3</fullName>
    </submittedName>
</protein>
<keyword evidence="4" id="KW-1133">Transmembrane helix</keyword>
<dbReference type="Gene3D" id="3.40.190.10">
    <property type="entry name" value="Periplasmic binding protein-like II"/>
    <property type="match status" value="2"/>
</dbReference>
<dbReference type="GO" id="GO:0016020">
    <property type="term" value="C:membrane"/>
    <property type="evidence" value="ECO:0007669"/>
    <property type="project" value="UniProtKB-SubCell"/>
</dbReference>
<dbReference type="GO" id="GO:0015276">
    <property type="term" value="F:ligand-gated monoatomic ion channel activity"/>
    <property type="evidence" value="ECO:0007669"/>
    <property type="project" value="InterPro"/>
</dbReference>
<feature type="domain" description="Ionotropic glutamate receptor C-terminal" evidence="11">
    <location>
        <begin position="1"/>
        <end position="177"/>
    </location>
</feature>
<dbReference type="EMBL" id="JARQWQ010000038">
    <property type="protein sequence ID" value="KAK2559852.1"/>
    <property type="molecule type" value="Genomic_DNA"/>
</dbReference>
<evidence type="ECO:0000256" key="3">
    <source>
        <dbReference type="ARBA" id="ARBA00022692"/>
    </source>
</evidence>
<keyword evidence="8" id="KW-0325">Glycoprotein</keyword>
<keyword evidence="10" id="KW-0407">Ion channel</keyword>
<evidence type="ECO:0000259" key="11">
    <source>
        <dbReference type="SMART" id="SM00079"/>
    </source>
</evidence>
<gene>
    <name evidence="12" type="ORF">P5673_017410</name>
</gene>
<keyword evidence="5" id="KW-0406">Ion transport</keyword>
<keyword evidence="6" id="KW-0472">Membrane</keyword>
<name>A0AAD9QEL5_ACRCE</name>
<evidence type="ECO:0000313" key="12">
    <source>
        <dbReference type="EMBL" id="KAK2559852.1"/>
    </source>
</evidence>
<evidence type="ECO:0000256" key="7">
    <source>
        <dbReference type="ARBA" id="ARBA00023170"/>
    </source>
</evidence>
<keyword evidence="2" id="KW-0813">Transport</keyword>
<evidence type="ECO:0000256" key="5">
    <source>
        <dbReference type="ARBA" id="ARBA00023065"/>
    </source>
</evidence>
<accession>A0AAD9QEL5</accession>
<dbReference type="InterPro" id="IPR015683">
    <property type="entry name" value="Ionotropic_Glu_rcpt"/>
</dbReference>
<organism evidence="12 13">
    <name type="scientific">Acropora cervicornis</name>
    <name type="common">Staghorn coral</name>
    <dbReference type="NCBI Taxonomy" id="6130"/>
    <lineage>
        <taxon>Eukaryota</taxon>
        <taxon>Metazoa</taxon>
        <taxon>Cnidaria</taxon>
        <taxon>Anthozoa</taxon>
        <taxon>Hexacorallia</taxon>
        <taxon>Scleractinia</taxon>
        <taxon>Astrocoeniina</taxon>
        <taxon>Acroporidae</taxon>
        <taxon>Acropora</taxon>
    </lineage>
</organism>
<comment type="caution">
    <text evidence="12">The sequence shown here is derived from an EMBL/GenBank/DDBJ whole genome shotgun (WGS) entry which is preliminary data.</text>
</comment>
<evidence type="ECO:0000256" key="8">
    <source>
        <dbReference type="ARBA" id="ARBA00023180"/>
    </source>
</evidence>
<dbReference type="SUPFAM" id="SSF53850">
    <property type="entry name" value="Periplasmic binding protein-like II"/>
    <property type="match status" value="1"/>
</dbReference>
<evidence type="ECO:0000256" key="4">
    <source>
        <dbReference type="ARBA" id="ARBA00022989"/>
    </source>
</evidence>
<proteinExistence type="predicted"/>
<keyword evidence="7 12" id="KW-0675">Receptor</keyword>
<evidence type="ECO:0000256" key="6">
    <source>
        <dbReference type="ARBA" id="ARBA00023136"/>
    </source>
</evidence>
<comment type="subcellular location">
    <subcellularLocation>
        <location evidence="1">Membrane</location>
        <topology evidence="1">Multi-pass membrane protein</topology>
    </subcellularLocation>
</comment>
<reference evidence="12" key="1">
    <citation type="journal article" date="2023" name="G3 (Bethesda)">
        <title>Whole genome assembly and annotation of the endangered Caribbean coral Acropora cervicornis.</title>
        <authorList>
            <person name="Selwyn J.D."/>
            <person name="Vollmer S.V."/>
        </authorList>
    </citation>
    <scope>NUCLEOTIDE SEQUENCE</scope>
    <source>
        <strain evidence="12">K2</strain>
    </source>
</reference>
<dbReference type="AlphaFoldDB" id="A0AAD9QEL5"/>
<keyword evidence="13" id="KW-1185">Reference proteome</keyword>
<keyword evidence="3" id="KW-0812">Transmembrane</keyword>
<dbReference type="PANTHER" id="PTHR18966">
    <property type="entry name" value="IONOTROPIC GLUTAMATE RECEPTOR"/>
    <property type="match status" value="1"/>
</dbReference>
<reference evidence="12" key="2">
    <citation type="journal article" date="2023" name="Science">
        <title>Genomic signatures of disease resistance in endangered staghorn corals.</title>
        <authorList>
            <person name="Vollmer S.V."/>
            <person name="Selwyn J.D."/>
            <person name="Despard B.A."/>
            <person name="Roesel C.L."/>
        </authorList>
    </citation>
    <scope>NUCLEOTIDE SEQUENCE</scope>
    <source>
        <strain evidence="12">K2</strain>
    </source>
</reference>
<dbReference type="Proteomes" id="UP001249851">
    <property type="component" value="Unassembled WGS sequence"/>
</dbReference>
<dbReference type="SMART" id="SM00079">
    <property type="entry name" value="PBPe"/>
    <property type="match status" value="1"/>
</dbReference>
<evidence type="ECO:0000256" key="2">
    <source>
        <dbReference type="ARBA" id="ARBA00022448"/>
    </source>
</evidence>
<dbReference type="InterPro" id="IPR001320">
    <property type="entry name" value="Iontro_rcpt_C"/>
</dbReference>